<feature type="domain" description="HTH cro/C1-type" evidence="5">
    <location>
        <begin position="6"/>
        <end position="40"/>
    </location>
</feature>
<keyword evidence="3" id="KW-0804">Transcription</keyword>
<feature type="domain" description="HTH lacI-type" evidence="4">
    <location>
        <begin position="6"/>
        <end position="57"/>
    </location>
</feature>
<keyword evidence="2" id="KW-0238">DNA-binding</keyword>
<evidence type="ECO:0000256" key="2">
    <source>
        <dbReference type="ARBA" id="ARBA00023125"/>
    </source>
</evidence>
<evidence type="ECO:0000259" key="5">
    <source>
        <dbReference type="PROSITE" id="PS50943"/>
    </source>
</evidence>
<evidence type="ECO:0000313" key="6">
    <source>
        <dbReference type="EMBL" id="RXZ58281.1"/>
    </source>
</evidence>
<dbReference type="InterPro" id="IPR046335">
    <property type="entry name" value="LacI/GalR-like_sensor"/>
</dbReference>
<dbReference type="InterPro" id="IPR028082">
    <property type="entry name" value="Peripla_BP_I"/>
</dbReference>
<evidence type="ECO:0000256" key="3">
    <source>
        <dbReference type="ARBA" id="ARBA00023163"/>
    </source>
</evidence>
<proteinExistence type="predicted"/>
<dbReference type="AlphaFoldDB" id="A0A4Q2K8D1"/>
<keyword evidence="7" id="KW-1185">Reference proteome</keyword>
<dbReference type="InterPro" id="IPR010982">
    <property type="entry name" value="Lambda_DNA-bd_dom_sf"/>
</dbReference>
<dbReference type="CDD" id="cd01392">
    <property type="entry name" value="HTH_LacI"/>
    <property type="match status" value="1"/>
</dbReference>
<dbReference type="SUPFAM" id="SSF47413">
    <property type="entry name" value="lambda repressor-like DNA-binding domains"/>
    <property type="match status" value="1"/>
</dbReference>
<dbReference type="GO" id="GO:0003700">
    <property type="term" value="F:DNA-binding transcription factor activity"/>
    <property type="evidence" value="ECO:0007669"/>
    <property type="project" value="TreeGrafter"/>
</dbReference>
<dbReference type="OrthoDB" id="9775106at2"/>
<dbReference type="PROSITE" id="PS50932">
    <property type="entry name" value="HTH_LACI_2"/>
    <property type="match status" value="1"/>
</dbReference>
<dbReference type="SMART" id="SM00354">
    <property type="entry name" value="HTH_LACI"/>
    <property type="match status" value="1"/>
</dbReference>
<evidence type="ECO:0000259" key="4">
    <source>
        <dbReference type="PROSITE" id="PS50932"/>
    </source>
</evidence>
<dbReference type="RefSeq" id="WP_129226628.1">
    <property type="nucleotide sequence ID" value="NZ_SDOZ01000003.1"/>
</dbReference>
<comment type="caution">
    <text evidence="6">The sequence shown here is derived from an EMBL/GenBank/DDBJ whole genome shotgun (WGS) entry which is preliminary data.</text>
</comment>
<dbReference type="PANTHER" id="PTHR30146:SF109">
    <property type="entry name" value="HTH-TYPE TRANSCRIPTIONAL REGULATOR GALS"/>
    <property type="match status" value="1"/>
</dbReference>
<accession>A0A4Q2K8D1</accession>
<dbReference type="Proteomes" id="UP000291269">
    <property type="component" value="Unassembled WGS sequence"/>
</dbReference>
<evidence type="ECO:0000256" key="1">
    <source>
        <dbReference type="ARBA" id="ARBA00023015"/>
    </source>
</evidence>
<reference evidence="6 7" key="1">
    <citation type="journal article" date="2019" name="Gut">
        <title>Antibiotics-induced monodominance of a novel gut bacterial order.</title>
        <authorList>
            <person name="Hildebrand F."/>
            <person name="Moitinho-Silva L."/>
            <person name="Blasche S."/>
            <person name="Jahn M.T."/>
            <person name="Gossmann T.I."/>
            <person name="Heuerta-Cepas J."/>
            <person name="Hercog R."/>
            <person name="Luetge M."/>
            <person name="Bahram M."/>
            <person name="Pryszlak A."/>
            <person name="Alves R.J."/>
            <person name="Waszak S.M."/>
            <person name="Zhu A."/>
            <person name="Ye L."/>
            <person name="Costea P.I."/>
            <person name="Aalvink S."/>
            <person name="Belzer C."/>
            <person name="Forslund S.K."/>
            <person name="Sunagawa S."/>
            <person name="Hentschel U."/>
            <person name="Merten C."/>
            <person name="Patil K.R."/>
            <person name="Benes V."/>
            <person name="Bork P."/>
        </authorList>
    </citation>
    <scope>NUCLEOTIDE SEQUENCE [LARGE SCALE GENOMIC DNA]</scope>
    <source>
        <strain evidence="6 7">HDS1380</strain>
    </source>
</reference>
<name>A0A4Q2K8D1_9FIRM</name>
<protein>
    <submittedName>
        <fullName evidence="6">LacI family transcriptional regulator</fullName>
    </submittedName>
</protein>
<evidence type="ECO:0000313" key="7">
    <source>
        <dbReference type="Proteomes" id="UP000291269"/>
    </source>
</evidence>
<dbReference type="GO" id="GO:0000976">
    <property type="term" value="F:transcription cis-regulatory region binding"/>
    <property type="evidence" value="ECO:0007669"/>
    <property type="project" value="TreeGrafter"/>
</dbReference>
<dbReference type="InterPro" id="IPR001387">
    <property type="entry name" value="Cro/C1-type_HTH"/>
</dbReference>
<sequence length="336" mass="37694">MKLYRKDIAKIAGVSAQTVSYVLNGSRNFSQETVEKVMDAVQKTGYKPDAIAKGLAKKHLNIVAILIDNFSNPVYSEIMDGFQQEAYKSGYVVVVADLKNRGENIIADLVSMRVAGIYITLGMMETCVKLLAELENNDIKVVFGNKIENNGRQYVFVETDKRRIMHDAVQYLADCGHENIVYFSGLDIRSTSDERCMGFQKAYRERFHKEGIILENAPPYTTDMESGQNIAKHFLQTCIRASAVITTNDLMAIGAIHTFLKAGMRVPEDISVMGIDNIDIARYSTPALTTVGFDKKAYGRKVFCLLKNMIEGADELSQSETFDAEIVERESVWKFK</sequence>
<dbReference type="Gene3D" id="3.40.50.2300">
    <property type="match status" value="2"/>
</dbReference>
<keyword evidence="1" id="KW-0805">Transcription regulation</keyword>
<dbReference type="CDD" id="cd06267">
    <property type="entry name" value="PBP1_LacI_sugar_binding-like"/>
    <property type="match status" value="1"/>
</dbReference>
<dbReference type="Pfam" id="PF00356">
    <property type="entry name" value="LacI"/>
    <property type="match status" value="1"/>
</dbReference>
<gene>
    <name evidence="6" type="ORF">ESZ91_09500</name>
</gene>
<dbReference type="EMBL" id="SDOZ01000003">
    <property type="protein sequence ID" value="RXZ58281.1"/>
    <property type="molecule type" value="Genomic_DNA"/>
</dbReference>
<dbReference type="PANTHER" id="PTHR30146">
    <property type="entry name" value="LACI-RELATED TRANSCRIPTIONAL REPRESSOR"/>
    <property type="match status" value="1"/>
</dbReference>
<dbReference type="Gene3D" id="1.10.260.40">
    <property type="entry name" value="lambda repressor-like DNA-binding domains"/>
    <property type="match status" value="1"/>
</dbReference>
<dbReference type="PROSITE" id="PS50943">
    <property type="entry name" value="HTH_CROC1"/>
    <property type="match status" value="1"/>
</dbReference>
<dbReference type="InterPro" id="IPR000843">
    <property type="entry name" value="HTH_LacI"/>
</dbReference>
<dbReference type="Pfam" id="PF13377">
    <property type="entry name" value="Peripla_BP_3"/>
    <property type="match status" value="1"/>
</dbReference>
<dbReference type="SUPFAM" id="SSF53822">
    <property type="entry name" value="Periplasmic binding protein-like I"/>
    <property type="match status" value="1"/>
</dbReference>
<organism evidence="6 7">
    <name type="scientific">Candidatus Borkfalkia ceftriaxoniphila</name>
    <dbReference type="NCBI Taxonomy" id="2508949"/>
    <lineage>
        <taxon>Bacteria</taxon>
        <taxon>Bacillati</taxon>
        <taxon>Bacillota</taxon>
        <taxon>Clostridia</taxon>
        <taxon>Christensenellales</taxon>
        <taxon>Christensenellaceae</taxon>
        <taxon>Candidatus Borkfalkia</taxon>
    </lineage>
</organism>